<comment type="caution">
    <text evidence="2">The sequence shown here is derived from an EMBL/GenBank/DDBJ whole genome shotgun (WGS) entry which is preliminary data.</text>
</comment>
<feature type="compositionally biased region" description="Basic and acidic residues" evidence="1">
    <location>
        <begin position="21"/>
        <end position="32"/>
    </location>
</feature>
<accession>A0A9D4IYJ9</accession>
<gene>
    <name evidence="2" type="ORF">DPMN_145179</name>
</gene>
<keyword evidence="3" id="KW-1185">Reference proteome</keyword>
<evidence type="ECO:0000313" key="2">
    <source>
        <dbReference type="EMBL" id="KAH3791690.1"/>
    </source>
</evidence>
<feature type="compositionally biased region" description="Polar residues" evidence="1">
    <location>
        <begin position="10"/>
        <end position="20"/>
    </location>
</feature>
<evidence type="ECO:0000313" key="3">
    <source>
        <dbReference type="Proteomes" id="UP000828390"/>
    </source>
</evidence>
<evidence type="ECO:0000256" key="1">
    <source>
        <dbReference type="SAM" id="MobiDB-lite"/>
    </source>
</evidence>
<proteinExistence type="predicted"/>
<protein>
    <submittedName>
        <fullName evidence="2">Uncharacterized protein</fullName>
    </submittedName>
</protein>
<feature type="region of interest" description="Disordered" evidence="1">
    <location>
        <begin position="1"/>
        <end position="32"/>
    </location>
</feature>
<name>A0A9D4IYJ9_DREPO</name>
<dbReference type="Proteomes" id="UP000828390">
    <property type="component" value="Unassembled WGS sequence"/>
</dbReference>
<dbReference type="EMBL" id="JAIWYP010000007">
    <property type="protein sequence ID" value="KAH3791690.1"/>
    <property type="molecule type" value="Genomic_DNA"/>
</dbReference>
<organism evidence="2 3">
    <name type="scientific">Dreissena polymorpha</name>
    <name type="common">Zebra mussel</name>
    <name type="synonym">Mytilus polymorpha</name>
    <dbReference type="NCBI Taxonomy" id="45954"/>
    <lineage>
        <taxon>Eukaryota</taxon>
        <taxon>Metazoa</taxon>
        <taxon>Spiralia</taxon>
        <taxon>Lophotrochozoa</taxon>
        <taxon>Mollusca</taxon>
        <taxon>Bivalvia</taxon>
        <taxon>Autobranchia</taxon>
        <taxon>Heteroconchia</taxon>
        <taxon>Euheterodonta</taxon>
        <taxon>Imparidentia</taxon>
        <taxon>Neoheterodontei</taxon>
        <taxon>Myida</taxon>
        <taxon>Dreissenoidea</taxon>
        <taxon>Dreissenidae</taxon>
        <taxon>Dreissena</taxon>
    </lineage>
</organism>
<reference evidence="2" key="1">
    <citation type="journal article" date="2019" name="bioRxiv">
        <title>The Genome of the Zebra Mussel, Dreissena polymorpha: A Resource for Invasive Species Research.</title>
        <authorList>
            <person name="McCartney M.A."/>
            <person name="Auch B."/>
            <person name="Kono T."/>
            <person name="Mallez S."/>
            <person name="Zhang Y."/>
            <person name="Obille A."/>
            <person name="Becker A."/>
            <person name="Abrahante J.E."/>
            <person name="Garbe J."/>
            <person name="Badalamenti J.P."/>
            <person name="Herman A."/>
            <person name="Mangelson H."/>
            <person name="Liachko I."/>
            <person name="Sullivan S."/>
            <person name="Sone E.D."/>
            <person name="Koren S."/>
            <person name="Silverstein K.A.T."/>
            <person name="Beckman K.B."/>
            <person name="Gohl D.M."/>
        </authorList>
    </citation>
    <scope>NUCLEOTIDE SEQUENCE</scope>
    <source>
        <strain evidence="2">Duluth1</strain>
        <tissue evidence="2">Whole animal</tissue>
    </source>
</reference>
<sequence length="52" mass="5786">MVSAVRVQGLISTQRESSPNHPKDRSTLFPTKRLEGISKSLLPAMPATKMYE</sequence>
<dbReference type="AlphaFoldDB" id="A0A9D4IYJ9"/>
<reference evidence="2" key="2">
    <citation type="submission" date="2020-11" db="EMBL/GenBank/DDBJ databases">
        <authorList>
            <person name="McCartney M.A."/>
            <person name="Auch B."/>
            <person name="Kono T."/>
            <person name="Mallez S."/>
            <person name="Becker A."/>
            <person name="Gohl D.M."/>
            <person name="Silverstein K.A.T."/>
            <person name="Koren S."/>
            <person name="Bechman K.B."/>
            <person name="Herman A."/>
            <person name="Abrahante J.E."/>
            <person name="Garbe J."/>
        </authorList>
    </citation>
    <scope>NUCLEOTIDE SEQUENCE</scope>
    <source>
        <strain evidence="2">Duluth1</strain>
        <tissue evidence="2">Whole animal</tissue>
    </source>
</reference>